<dbReference type="AlphaFoldDB" id="A0A1H3TUF0"/>
<organism evidence="1 2">
    <name type="scientific">Evansella caseinilytica</name>
    <dbReference type="NCBI Taxonomy" id="1503961"/>
    <lineage>
        <taxon>Bacteria</taxon>
        <taxon>Bacillati</taxon>
        <taxon>Bacillota</taxon>
        <taxon>Bacilli</taxon>
        <taxon>Bacillales</taxon>
        <taxon>Bacillaceae</taxon>
        <taxon>Evansella</taxon>
    </lineage>
</organism>
<dbReference type="InterPro" id="IPR050563">
    <property type="entry name" value="4-hydroxybenzoyl-CoA_TE"/>
</dbReference>
<evidence type="ECO:0000313" key="2">
    <source>
        <dbReference type="Proteomes" id="UP000198935"/>
    </source>
</evidence>
<dbReference type="CDD" id="cd00586">
    <property type="entry name" value="4HBT"/>
    <property type="match status" value="1"/>
</dbReference>
<dbReference type="OrthoDB" id="9799036at2"/>
<dbReference type="PANTHER" id="PTHR31793:SF24">
    <property type="entry name" value="LONG-CHAIN ACYL-COA THIOESTERASE FADM"/>
    <property type="match status" value="1"/>
</dbReference>
<dbReference type="GO" id="GO:0047617">
    <property type="term" value="F:fatty acyl-CoA hydrolase activity"/>
    <property type="evidence" value="ECO:0007669"/>
    <property type="project" value="TreeGrafter"/>
</dbReference>
<dbReference type="Pfam" id="PF13279">
    <property type="entry name" value="4HBT_2"/>
    <property type="match status" value="1"/>
</dbReference>
<gene>
    <name evidence="1" type="ORF">SAMN05421736_11621</name>
</gene>
<dbReference type="STRING" id="1503961.SAMN05421736_11621"/>
<keyword evidence="2" id="KW-1185">Reference proteome</keyword>
<name>A0A1H3TUF0_9BACI</name>
<dbReference type="Proteomes" id="UP000198935">
    <property type="component" value="Unassembled WGS sequence"/>
</dbReference>
<accession>A0A1H3TUF0</accession>
<reference evidence="2" key="1">
    <citation type="submission" date="2016-10" db="EMBL/GenBank/DDBJ databases">
        <authorList>
            <person name="Varghese N."/>
            <person name="Submissions S."/>
        </authorList>
    </citation>
    <scope>NUCLEOTIDE SEQUENCE [LARGE SCALE GENOMIC DNA]</scope>
    <source>
        <strain evidence="2">SP</strain>
    </source>
</reference>
<dbReference type="InterPro" id="IPR029069">
    <property type="entry name" value="HotDog_dom_sf"/>
</dbReference>
<proteinExistence type="predicted"/>
<dbReference type="PANTHER" id="PTHR31793">
    <property type="entry name" value="4-HYDROXYBENZOYL-COA THIOESTERASE FAMILY MEMBER"/>
    <property type="match status" value="1"/>
</dbReference>
<dbReference type="SUPFAM" id="SSF54637">
    <property type="entry name" value="Thioesterase/thiol ester dehydrase-isomerase"/>
    <property type="match status" value="1"/>
</dbReference>
<keyword evidence="1" id="KW-0378">Hydrolase</keyword>
<dbReference type="Gene3D" id="3.10.129.10">
    <property type="entry name" value="Hotdog Thioesterase"/>
    <property type="match status" value="1"/>
</dbReference>
<protein>
    <submittedName>
        <fullName evidence="1">Acyl-CoA thioester hydrolase</fullName>
    </submittedName>
</protein>
<dbReference type="EMBL" id="FNPI01000016">
    <property type="protein sequence ID" value="SDZ53325.1"/>
    <property type="molecule type" value="Genomic_DNA"/>
</dbReference>
<evidence type="ECO:0000313" key="1">
    <source>
        <dbReference type="EMBL" id="SDZ53325.1"/>
    </source>
</evidence>
<sequence>MNTPNYIEDFTAWKQAFKHKYSVTVRFSETDAFGHLNNTNAFVYFEIGRIEFFKECGIAATWFSEKEETIPVAADLQCDFRQQVFFDENLHVCVKVAHVGTSSVDLHYMIVNGKSEVCMTGRGRIVQVSRFSGKSVPWSDRARGYLNQ</sequence>